<proteinExistence type="inferred from homology"/>
<feature type="transmembrane region" description="Helical" evidence="8">
    <location>
        <begin position="520"/>
        <end position="541"/>
    </location>
</feature>
<dbReference type="PROSITE" id="PS51257">
    <property type="entry name" value="PROKAR_LIPOPROTEIN"/>
    <property type="match status" value="1"/>
</dbReference>
<dbReference type="GO" id="GO:0030255">
    <property type="term" value="P:protein secretion by the type IV secretion system"/>
    <property type="evidence" value="ECO:0007669"/>
    <property type="project" value="InterPro"/>
</dbReference>
<dbReference type="InterPro" id="IPR007688">
    <property type="entry name" value="Conjugal_tfr_TrbL/VirB6"/>
</dbReference>
<sequence>MMRIVLVISVLLLSSCGYHKCIKPQDMLYDEYSSVVIAGIKEGEKEHITWVKSDLILAGRELLDISVSTVNVNFCSNDKKTIDIFVNGDETSGSEKKFYLGFNNIMQKDKLSFRVVPEFEFTVDKDICDNKDPRVYVQNKDKCMDTYFGEHHYIPFGKHNGQMNNMMYLEKKGTTSQEKKEEERAWIDFPSRILYNVNSSMYDKLVDSLSKYNNTRNGNDQGINSDLSLLCKNQDDTQKNKDRDPDLIQKYKRLYDAYTINMLCGNLCGFYSYENKKSEENCFVVEKVNYIPGQEDIRSCIGRTQCSVKDNIQYTGLRFVYLLHDQNINSFIKSDEIVNKWKSDEQNSKVDNAIGLLTGYDYTFLKEIKDGTSGLYLQVRPPQGSTLKGKYKIEAMRDCSGYAEDSLYYAISKGVPSNKPGEGNTHKIEFASDKSVTINLTKQDKDGELYFGVKDNGDGYQNNTGYFNITVVAKKKIPQIISYIVNALKDSLYRGLYGTSATNSGSVHLIYDSLIKNTHFIQMVKALLVLYILINALFYFVGFAKSSIFELLVITLKISVVMYVIGPNSWDFFHNYLFRLFTDAPIELINILTGQEAKDSTSFAFLDMMLYRFSLSSSWLQILSLFFTGPIGWVSVTLIFWGLCVLFLTIAGAIITYLISIVLVGLLLSIAPFFIICILFKRTKAIFDAWIKSLVQTVMQPVIIFASFALLTGAIDSIIQAMFNFESCDACVIEPTIDIGIIKITFCLLEFLLPSGFSPLSTFSDNMRDSVNGDSLIFIGLPAPVTKIIAFVIMVNATKHFVGSSGEMCTSIFGSFANLSSVADHAKESLLGVIGMDRNTRMQRERYNEMSSMNNQSSDGERKRSSFAAPLPAEDGNKSSRSGVLIPESPPSSFGK</sequence>
<feature type="transmembrane region" description="Helical" evidence="8">
    <location>
        <begin position="634"/>
        <end position="655"/>
    </location>
</feature>
<comment type="similarity">
    <text evidence="2">Belongs to the TrbL/VirB6 family.</text>
</comment>
<evidence type="ECO:0000256" key="5">
    <source>
        <dbReference type="ARBA" id="ARBA00022989"/>
    </source>
</evidence>
<organism evidence="9 10">
    <name type="scientific">Ehrlichia ruminantium</name>
    <name type="common">heartwater rickettsia</name>
    <name type="synonym">Cowdria ruminantium</name>
    <dbReference type="NCBI Taxonomy" id="779"/>
    <lineage>
        <taxon>Bacteria</taxon>
        <taxon>Pseudomonadati</taxon>
        <taxon>Pseudomonadota</taxon>
        <taxon>Alphaproteobacteria</taxon>
        <taxon>Rickettsiales</taxon>
        <taxon>Anaplasmataceae</taxon>
        <taxon>Ehrlichia</taxon>
    </lineage>
</organism>
<evidence type="ECO:0000256" key="2">
    <source>
        <dbReference type="ARBA" id="ARBA00007802"/>
    </source>
</evidence>
<dbReference type="Pfam" id="PF04610">
    <property type="entry name" value="TrbL"/>
    <property type="match status" value="1"/>
</dbReference>
<keyword evidence="4" id="KW-0732">Signal</keyword>
<keyword evidence="6 8" id="KW-0472">Membrane</keyword>
<name>A0AAE6UIK4_EHRRU</name>
<dbReference type="GO" id="GO:0005886">
    <property type="term" value="C:plasma membrane"/>
    <property type="evidence" value="ECO:0007669"/>
    <property type="project" value="UniProtKB-SubCell"/>
</dbReference>
<keyword evidence="3 8" id="KW-0812">Transmembrane</keyword>
<dbReference type="Proteomes" id="UP000422822">
    <property type="component" value="Chromosome"/>
</dbReference>
<evidence type="ECO:0000256" key="3">
    <source>
        <dbReference type="ARBA" id="ARBA00022692"/>
    </source>
</evidence>
<dbReference type="RefSeq" id="WP_158406692.1">
    <property type="nucleotide sequence ID" value="NZ_CP033454.1"/>
</dbReference>
<reference evidence="9 10" key="1">
    <citation type="submission" date="2018-10" db="EMBL/GenBank/DDBJ databases">
        <title>Propagation and draft genome sequences of three atypical Erhlichia ruminantium isolates.</title>
        <authorList>
            <person name="Liebenberg J."/>
            <person name="Steyn H."/>
            <person name="Josemans A."/>
            <person name="Zweygarth E."/>
        </authorList>
    </citation>
    <scope>NUCLEOTIDE SEQUENCE [LARGE SCALE GENOMIC DNA]</scope>
    <source>
        <strain evidence="9 10">Omatjenne</strain>
    </source>
</reference>
<dbReference type="EMBL" id="CP033455">
    <property type="protein sequence ID" value="QGR03507.1"/>
    <property type="molecule type" value="Genomic_DNA"/>
</dbReference>
<evidence type="ECO:0000256" key="6">
    <source>
        <dbReference type="ARBA" id="ARBA00023136"/>
    </source>
</evidence>
<evidence type="ECO:0000313" key="10">
    <source>
        <dbReference type="Proteomes" id="UP000422822"/>
    </source>
</evidence>
<feature type="transmembrane region" description="Helical" evidence="8">
    <location>
        <begin position="701"/>
        <end position="723"/>
    </location>
</feature>
<accession>A0AAE6UIK4</accession>
<evidence type="ECO:0000256" key="1">
    <source>
        <dbReference type="ARBA" id="ARBA00004651"/>
    </source>
</evidence>
<feature type="region of interest" description="Disordered" evidence="7">
    <location>
        <begin position="850"/>
        <end position="896"/>
    </location>
</feature>
<feature type="transmembrane region" description="Helical" evidence="8">
    <location>
        <begin position="661"/>
        <end position="680"/>
    </location>
</feature>
<dbReference type="Gene3D" id="2.60.120.430">
    <property type="entry name" value="Galactose-binding lectin"/>
    <property type="match status" value="1"/>
</dbReference>
<keyword evidence="10" id="KW-1185">Reference proteome</keyword>
<evidence type="ECO:0000256" key="4">
    <source>
        <dbReference type="ARBA" id="ARBA00022729"/>
    </source>
</evidence>
<comment type="subcellular location">
    <subcellularLocation>
        <location evidence="1">Cell membrane</location>
        <topology evidence="1">Multi-pass membrane protein</topology>
    </subcellularLocation>
</comment>
<dbReference type="AlphaFoldDB" id="A0AAE6UIK4"/>
<feature type="transmembrane region" description="Helical" evidence="8">
    <location>
        <begin position="609"/>
        <end position="627"/>
    </location>
</feature>
<evidence type="ECO:0000313" key="9">
    <source>
        <dbReference type="EMBL" id="QGR03507.1"/>
    </source>
</evidence>
<gene>
    <name evidence="9" type="ORF">EDL80_02925</name>
</gene>
<feature type="transmembrane region" description="Helical" evidence="8">
    <location>
        <begin position="548"/>
        <end position="566"/>
    </location>
</feature>
<protein>
    <submittedName>
        <fullName evidence="9">Type IV secretion system protein</fullName>
    </submittedName>
</protein>
<evidence type="ECO:0000256" key="8">
    <source>
        <dbReference type="SAM" id="Phobius"/>
    </source>
</evidence>
<keyword evidence="5 8" id="KW-1133">Transmembrane helix</keyword>
<evidence type="ECO:0000256" key="7">
    <source>
        <dbReference type="SAM" id="MobiDB-lite"/>
    </source>
</evidence>